<name>A0A521E9W3_SACCC</name>
<keyword evidence="2" id="KW-1185">Reference proteome</keyword>
<organism evidence="1 2">
    <name type="scientific">Saccharicrinis carchari</name>
    <dbReference type="NCBI Taxonomy" id="1168039"/>
    <lineage>
        <taxon>Bacteria</taxon>
        <taxon>Pseudomonadati</taxon>
        <taxon>Bacteroidota</taxon>
        <taxon>Bacteroidia</taxon>
        <taxon>Marinilabiliales</taxon>
        <taxon>Marinilabiliaceae</taxon>
        <taxon>Saccharicrinis</taxon>
    </lineage>
</organism>
<evidence type="ECO:0000313" key="1">
    <source>
        <dbReference type="EMBL" id="SMO80699.1"/>
    </source>
</evidence>
<reference evidence="1 2" key="1">
    <citation type="submission" date="2017-05" db="EMBL/GenBank/DDBJ databases">
        <authorList>
            <person name="Varghese N."/>
            <person name="Submissions S."/>
        </authorList>
    </citation>
    <scope>NUCLEOTIDE SEQUENCE [LARGE SCALE GENOMIC DNA]</scope>
    <source>
        <strain evidence="1 2">DSM 27040</strain>
    </source>
</reference>
<evidence type="ECO:0000313" key="2">
    <source>
        <dbReference type="Proteomes" id="UP000319040"/>
    </source>
</evidence>
<dbReference type="RefSeq" id="WP_142534113.1">
    <property type="nucleotide sequence ID" value="NZ_FXTB01000008.1"/>
</dbReference>
<dbReference type="EMBL" id="FXTB01000008">
    <property type="protein sequence ID" value="SMO80699.1"/>
    <property type="molecule type" value="Genomic_DNA"/>
</dbReference>
<sequence length="474" mass="55407">MKQNYKTIDYEWLTRPTGDPFADAGGFAIEYLSEKFPNMDILELIDYITKIYVEKWGGKLNAFFLNSKITQPAFKGARKIEETVKYFCALVKEEETSQEGYCRITGRRTKIFNGGRDNSIMTGSGTLINYHHFFQKGISLSKEALIRIHFVPFACQQLQGKIGLMQSSNEVLSRLFVRLTVEKNLHEIGVGLSEGVARSNYNKPANAIFDFVDFALSKLIEFRESNILPSLTLYHFTNFGASPEIQLYQLPAKVFLFYRTCLQPRFKDDWQKFVRCHYFDGKHKGARYNIETEKFEIIKSKNTEVIEQEEYRQWFNRIYNKLLINENIRMEMLRWSRKHPFNFEIVSIYQQNIIGMKKETIIKIKELAAFLVREEDADRIKKRIKALDGAKNASHLRRFILKDVVVANYAEGSKKAIVSVDDYVNYLFPDGAYWAEIRDLLLIAIYQELHERDLISEELKAELKPEIEEEVIND</sequence>
<protein>
    <submittedName>
        <fullName evidence="1">CRISPR-associated protein, Cst1 family</fullName>
    </submittedName>
</protein>
<proteinExistence type="predicted"/>
<accession>A0A521E9W3</accession>
<dbReference type="OrthoDB" id="1099873at2"/>
<gene>
    <name evidence="1" type="ORF">SAMN06265379_10857</name>
</gene>
<dbReference type="AlphaFoldDB" id="A0A521E9W3"/>
<dbReference type="Proteomes" id="UP000319040">
    <property type="component" value="Unassembled WGS sequence"/>
</dbReference>